<comment type="subcellular location">
    <subcellularLocation>
        <location evidence="1">Membrane</location>
    </subcellularLocation>
</comment>
<reference evidence="6" key="1">
    <citation type="submission" date="2021-02" db="EMBL/GenBank/DDBJ databases">
        <authorList>
            <person name="Bekaert M."/>
        </authorList>
    </citation>
    <scope>NUCLEOTIDE SEQUENCE</scope>
    <source>
        <strain evidence="6">IoA-00</strain>
    </source>
</reference>
<name>A0A7R8H491_LEPSM</name>
<feature type="domain" description="G-protein coupled receptors family 1 profile" evidence="5">
    <location>
        <begin position="10"/>
        <end position="234"/>
    </location>
</feature>
<dbReference type="Proteomes" id="UP000675881">
    <property type="component" value="Chromosome 15"/>
</dbReference>
<evidence type="ECO:0000256" key="4">
    <source>
        <dbReference type="ARBA" id="ARBA00023136"/>
    </source>
</evidence>
<dbReference type="PROSITE" id="PS50262">
    <property type="entry name" value="G_PROTEIN_RECEP_F1_2"/>
    <property type="match status" value="1"/>
</dbReference>
<dbReference type="InterPro" id="IPR017452">
    <property type="entry name" value="GPCR_Rhodpsn_7TM"/>
</dbReference>
<proteinExistence type="predicted"/>
<evidence type="ECO:0000313" key="7">
    <source>
        <dbReference type="Proteomes" id="UP000675881"/>
    </source>
</evidence>
<organism evidence="6 7">
    <name type="scientific">Lepeophtheirus salmonis</name>
    <name type="common">Salmon louse</name>
    <name type="synonym">Caligus salmonis</name>
    <dbReference type="NCBI Taxonomy" id="72036"/>
    <lineage>
        <taxon>Eukaryota</taxon>
        <taxon>Metazoa</taxon>
        <taxon>Ecdysozoa</taxon>
        <taxon>Arthropoda</taxon>
        <taxon>Crustacea</taxon>
        <taxon>Multicrustacea</taxon>
        <taxon>Hexanauplia</taxon>
        <taxon>Copepoda</taxon>
        <taxon>Siphonostomatoida</taxon>
        <taxon>Caligidae</taxon>
        <taxon>Lepeophtheirus</taxon>
    </lineage>
</organism>
<keyword evidence="4" id="KW-0472">Membrane</keyword>
<keyword evidence="2" id="KW-0812">Transmembrane</keyword>
<accession>A0A7R8H491</accession>
<sequence>MGLSLFGIILNLIIITTLRQDGTLPASMLNCLLLNLCFSNLIIAFFVKPISAIYIGYSIFTSQWRISLVFCTLYTVAYQTTWCIFPLTLLVLSCSQPEVSIIKSTPASTDSLIKDYSAVKSSDEDESAERRELRRKSIHEIKKKKVKRTVDDGLSIRQKILVIILWIISVFLGIMISYPEKIFGLEVVSQIKKDALDTPNSLELHGLTLERNSSGGFHKEDEESMSICVIKNGS</sequence>
<evidence type="ECO:0000256" key="1">
    <source>
        <dbReference type="ARBA" id="ARBA00004370"/>
    </source>
</evidence>
<dbReference type="AlphaFoldDB" id="A0A7R8H491"/>
<dbReference type="Gene3D" id="1.20.1070.10">
    <property type="entry name" value="Rhodopsin 7-helix transmembrane proteins"/>
    <property type="match status" value="1"/>
</dbReference>
<dbReference type="SUPFAM" id="SSF81321">
    <property type="entry name" value="Family A G protein-coupled receptor-like"/>
    <property type="match status" value="1"/>
</dbReference>
<gene>
    <name evidence="6" type="ORF">LSAA_5761</name>
</gene>
<evidence type="ECO:0000256" key="3">
    <source>
        <dbReference type="ARBA" id="ARBA00022989"/>
    </source>
</evidence>
<keyword evidence="3" id="KW-1133">Transmembrane helix</keyword>
<protein>
    <submittedName>
        <fullName evidence="6">(salmon louse) hypothetical protein</fullName>
    </submittedName>
</protein>
<dbReference type="EMBL" id="HG994594">
    <property type="protein sequence ID" value="CAF2859285.1"/>
    <property type="molecule type" value="Genomic_DNA"/>
</dbReference>
<dbReference type="GO" id="GO:0016020">
    <property type="term" value="C:membrane"/>
    <property type="evidence" value="ECO:0007669"/>
    <property type="project" value="UniProtKB-SubCell"/>
</dbReference>
<evidence type="ECO:0000256" key="2">
    <source>
        <dbReference type="ARBA" id="ARBA00022692"/>
    </source>
</evidence>
<evidence type="ECO:0000313" key="6">
    <source>
        <dbReference type="EMBL" id="CAF2859285.1"/>
    </source>
</evidence>
<evidence type="ECO:0000259" key="5">
    <source>
        <dbReference type="PROSITE" id="PS50262"/>
    </source>
</evidence>
<keyword evidence="7" id="KW-1185">Reference proteome</keyword>